<name>A0A4R3W0X2_9SPHI</name>
<sequence>MVHKEINAGNVNEVDVIREDLRLIFDNASKYGSEYGYEVSMFISIIGRQINALYDFSELIENESLQSKIIDIIGEIELLLKTLSSKVNNQVFIEISDAIYTAKKYLIK</sequence>
<gene>
    <name evidence="1" type="ORF">EDC17_101128</name>
</gene>
<reference evidence="1 2" key="1">
    <citation type="submission" date="2019-03" db="EMBL/GenBank/DDBJ databases">
        <title>Genomic Encyclopedia of Type Strains, Phase IV (KMG-IV): sequencing the most valuable type-strain genomes for metagenomic binning, comparative biology and taxonomic classification.</title>
        <authorList>
            <person name="Goeker M."/>
        </authorList>
    </citation>
    <scope>NUCLEOTIDE SEQUENCE [LARGE SCALE GENOMIC DNA]</scope>
    <source>
        <strain evidence="1 2">DSM 22362</strain>
    </source>
</reference>
<dbReference type="AlphaFoldDB" id="A0A4R3W0X2"/>
<dbReference type="EMBL" id="SMBZ01000011">
    <property type="protein sequence ID" value="TCV17111.1"/>
    <property type="molecule type" value="Genomic_DNA"/>
</dbReference>
<comment type="caution">
    <text evidence="1">The sequence shown here is derived from an EMBL/GenBank/DDBJ whole genome shotgun (WGS) entry which is preliminary data.</text>
</comment>
<accession>A0A4R3W0X2</accession>
<keyword evidence="2" id="KW-1185">Reference proteome</keyword>
<organism evidence="1 2">
    <name type="scientific">Sphingobacterium alimentarium</name>
    <dbReference type="NCBI Taxonomy" id="797292"/>
    <lineage>
        <taxon>Bacteria</taxon>
        <taxon>Pseudomonadati</taxon>
        <taxon>Bacteroidota</taxon>
        <taxon>Sphingobacteriia</taxon>
        <taxon>Sphingobacteriales</taxon>
        <taxon>Sphingobacteriaceae</taxon>
        <taxon>Sphingobacterium</taxon>
    </lineage>
</organism>
<dbReference type="OrthoDB" id="9929266at2"/>
<dbReference type="RefSeq" id="WP_132777200.1">
    <property type="nucleotide sequence ID" value="NZ_SMBZ01000011.1"/>
</dbReference>
<evidence type="ECO:0000313" key="2">
    <source>
        <dbReference type="Proteomes" id="UP000295197"/>
    </source>
</evidence>
<dbReference type="Proteomes" id="UP000295197">
    <property type="component" value="Unassembled WGS sequence"/>
</dbReference>
<evidence type="ECO:0000313" key="1">
    <source>
        <dbReference type="EMBL" id="TCV17111.1"/>
    </source>
</evidence>
<protein>
    <submittedName>
        <fullName evidence="1">Uncharacterized protein</fullName>
    </submittedName>
</protein>
<proteinExistence type="predicted"/>